<comment type="caution">
    <text evidence="11">The sequence shown here is derived from an EMBL/GenBank/DDBJ whole genome shotgun (WGS) entry which is preliminary data.</text>
</comment>
<feature type="transmembrane region" description="Helical" evidence="9">
    <location>
        <begin position="97"/>
        <end position="114"/>
    </location>
</feature>
<evidence type="ECO:0000256" key="1">
    <source>
        <dbReference type="ARBA" id="ARBA00004429"/>
    </source>
</evidence>
<evidence type="ECO:0000313" key="11">
    <source>
        <dbReference type="EMBL" id="GLQ36014.1"/>
    </source>
</evidence>
<evidence type="ECO:0000256" key="8">
    <source>
        <dbReference type="ARBA" id="ARBA00038436"/>
    </source>
</evidence>
<evidence type="ECO:0000313" key="12">
    <source>
        <dbReference type="Proteomes" id="UP001156694"/>
    </source>
</evidence>
<comment type="function">
    <text evidence="9">Part of the tripartite ATP-independent periplasmic (TRAP) transport system.</text>
</comment>
<accession>A0ABQ5VXR6</accession>
<evidence type="ECO:0000256" key="4">
    <source>
        <dbReference type="ARBA" id="ARBA00022519"/>
    </source>
</evidence>
<comment type="subcellular location">
    <subcellularLocation>
        <location evidence="1 9">Cell inner membrane</location>
        <topology evidence="1 9">Multi-pass membrane protein</topology>
    </subcellularLocation>
</comment>
<sequence>MTTIANEIAEIFSAVLSNDAWMISESLKTNAAWVVGAFATLFGGALIVAIYRYVPWIERKFESTVMVSTYLLIGAIIFVEVFRRFILNVQAPWSTTLPPFLFLIMTWAGCAYNVKLRTHLSFSEFRMNMPRPLQFTCLSLDAILWIGFSWIVIVTSTQVAANSAANFQILLGTDNVLQWWFLVSVPISFLLVTARAMENWLIDFKNLRAGEVLIKPVAIGSD</sequence>
<keyword evidence="7 9" id="KW-0472">Membrane</keyword>
<feature type="domain" description="Tripartite ATP-independent periplasmic transporters DctQ component" evidence="10">
    <location>
        <begin position="75"/>
        <end position="204"/>
    </location>
</feature>
<reference evidence="12" key="1">
    <citation type="journal article" date="2019" name="Int. J. Syst. Evol. Microbiol.">
        <title>The Global Catalogue of Microorganisms (GCM) 10K type strain sequencing project: providing services to taxonomists for standard genome sequencing and annotation.</title>
        <authorList>
            <consortium name="The Broad Institute Genomics Platform"/>
            <consortium name="The Broad Institute Genome Sequencing Center for Infectious Disease"/>
            <person name="Wu L."/>
            <person name="Ma J."/>
        </authorList>
    </citation>
    <scope>NUCLEOTIDE SEQUENCE [LARGE SCALE GENOMIC DNA]</scope>
    <source>
        <strain evidence="12">NBRC 110140</strain>
    </source>
</reference>
<comment type="caution">
    <text evidence="9">Lacks conserved residue(s) required for the propagation of feature annotation.</text>
</comment>
<feature type="transmembrane region" description="Helical" evidence="9">
    <location>
        <begin position="135"/>
        <end position="157"/>
    </location>
</feature>
<dbReference type="PANTHER" id="PTHR35011">
    <property type="entry name" value="2,3-DIKETO-L-GULONATE TRAP TRANSPORTER SMALL PERMEASE PROTEIN YIAM"/>
    <property type="match status" value="1"/>
</dbReference>
<evidence type="ECO:0000259" key="10">
    <source>
        <dbReference type="Pfam" id="PF04290"/>
    </source>
</evidence>
<evidence type="ECO:0000256" key="7">
    <source>
        <dbReference type="ARBA" id="ARBA00023136"/>
    </source>
</evidence>
<feature type="transmembrane region" description="Helical" evidence="9">
    <location>
        <begin position="177"/>
        <end position="197"/>
    </location>
</feature>
<dbReference type="RefSeq" id="WP_284379339.1">
    <property type="nucleotide sequence ID" value="NZ_BSNN01000008.1"/>
</dbReference>
<dbReference type="Proteomes" id="UP001156694">
    <property type="component" value="Unassembled WGS sequence"/>
</dbReference>
<evidence type="ECO:0000256" key="6">
    <source>
        <dbReference type="ARBA" id="ARBA00022989"/>
    </source>
</evidence>
<proteinExistence type="inferred from homology"/>
<keyword evidence="2 9" id="KW-0813">Transport</keyword>
<organism evidence="11 12">
    <name type="scientific">Amylibacter marinus</name>
    <dbReference type="NCBI Taxonomy" id="1475483"/>
    <lineage>
        <taxon>Bacteria</taxon>
        <taxon>Pseudomonadati</taxon>
        <taxon>Pseudomonadota</taxon>
        <taxon>Alphaproteobacteria</taxon>
        <taxon>Rhodobacterales</taxon>
        <taxon>Paracoccaceae</taxon>
        <taxon>Amylibacter</taxon>
    </lineage>
</organism>
<dbReference type="Pfam" id="PF04290">
    <property type="entry name" value="DctQ"/>
    <property type="match status" value="1"/>
</dbReference>
<evidence type="ECO:0000256" key="5">
    <source>
        <dbReference type="ARBA" id="ARBA00022692"/>
    </source>
</evidence>
<evidence type="ECO:0000256" key="3">
    <source>
        <dbReference type="ARBA" id="ARBA00022475"/>
    </source>
</evidence>
<keyword evidence="3" id="KW-1003">Cell membrane</keyword>
<keyword evidence="6 9" id="KW-1133">Transmembrane helix</keyword>
<protein>
    <recommendedName>
        <fullName evidence="9">TRAP transporter small permease protein</fullName>
    </recommendedName>
</protein>
<dbReference type="PANTHER" id="PTHR35011:SF2">
    <property type="entry name" value="2,3-DIKETO-L-GULONATE TRAP TRANSPORTER SMALL PERMEASE PROTEIN YIAM"/>
    <property type="match status" value="1"/>
</dbReference>
<evidence type="ECO:0000256" key="9">
    <source>
        <dbReference type="RuleBase" id="RU369079"/>
    </source>
</evidence>
<comment type="similarity">
    <text evidence="8 9">Belongs to the TRAP transporter small permease family.</text>
</comment>
<keyword evidence="4 9" id="KW-0997">Cell inner membrane</keyword>
<feature type="transmembrane region" description="Helical" evidence="9">
    <location>
        <begin position="31"/>
        <end position="53"/>
    </location>
</feature>
<dbReference type="InterPro" id="IPR055348">
    <property type="entry name" value="DctQ"/>
</dbReference>
<keyword evidence="5 9" id="KW-0812">Transmembrane</keyword>
<feature type="transmembrane region" description="Helical" evidence="9">
    <location>
        <begin position="65"/>
        <end position="85"/>
    </location>
</feature>
<comment type="subunit">
    <text evidence="9">The complex comprises the extracytoplasmic solute receptor protein and the two transmembrane proteins.</text>
</comment>
<keyword evidence="12" id="KW-1185">Reference proteome</keyword>
<dbReference type="EMBL" id="BSNN01000008">
    <property type="protein sequence ID" value="GLQ36014.1"/>
    <property type="molecule type" value="Genomic_DNA"/>
</dbReference>
<dbReference type="InterPro" id="IPR007387">
    <property type="entry name" value="TRAP_DctQ"/>
</dbReference>
<evidence type="ECO:0000256" key="2">
    <source>
        <dbReference type="ARBA" id="ARBA00022448"/>
    </source>
</evidence>
<name>A0ABQ5VXR6_9RHOB</name>
<gene>
    <name evidence="11" type="ORF">GCM10007939_22980</name>
</gene>